<evidence type="ECO:0000256" key="10">
    <source>
        <dbReference type="ARBA" id="ARBA00023170"/>
    </source>
</evidence>
<evidence type="ECO:0000256" key="8">
    <source>
        <dbReference type="ARBA" id="ARBA00023136"/>
    </source>
</evidence>
<evidence type="ECO:0000256" key="5">
    <source>
        <dbReference type="ARBA" id="ARBA00022692"/>
    </source>
</evidence>
<dbReference type="PANTHER" id="PTHR10125:SF8">
    <property type="entry name" value="P2X PURINOCEPTOR 3"/>
    <property type="match status" value="1"/>
</dbReference>
<keyword evidence="11" id="KW-0325">Glycoprotein</keyword>
<keyword evidence="12" id="KW-1071">Ligand-gated ion channel</keyword>
<keyword evidence="10" id="KW-0675">Receptor</keyword>
<dbReference type="AlphaFoldDB" id="A0A4D9DNR6"/>
<feature type="region of interest" description="Disordered" evidence="15">
    <location>
        <begin position="233"/>
        <end position="255"/>
    </location>
</feature>
<evidence type="ECO:0000256" key="6">
    <source>
        <dbReference type="ARBA" id="ARBA00022989"/>
    </source>
</evidence>
<comment type="subcellular location">
    <subcellularLocation>
        <location evidence="1">Cell membrane</location>
        <topology evidence="1">Multi-pass membrane protein</topology>
    </subcellularLocation>
</comment>
<evidence type="ECO:0000256" key="15">
    <source>
        <dbReference type="SAM" id="MobiDB-lite"/>
    </source>
</evidence>
<dbReference type="PANTHER" id="PTHR10125">
    <property type="entry name" value="P2X PURINOCEPTOR"/>
    <property type="match status" value="1"/>
</dbReference>
<keyword evidence="5 16" id="KW-0812">Transmembrane</keyword>
<evidence type="ECO:0000256" key="11">
    <source>
        <dbReference type="ARBA" id="ARBA00023180"/>
    </source>
</evidence>
<comment type="caution">
    <text evidence="17">The sequence shown here is derived from an EMBL/GenBank/DDBJ whole genome shotgun (WGS) entry which is preliminary data.</text>
</comment>
<dbReference type="OrthoDB" id="494673at2759"/>
<evidence type="ECO:0000256" key="7">
    <source>
        <dbReference type="ARBA" id="ARBA00023065"/>
    </source>
</evidence>
<organism evidence="17 18">
    <name type="scientific">Platysternon megacephalum</name>
    <name type="common">big-headed turtle</name>
    <dbReference type="NCBI Taxonomy" id="55544"/>
    <lineage>
        <taxon>Eukaryota</taxon>
        <taxon>Metazoa</taxon>
        <taxon>Chordata</taxon>
        <taxon>Craniata</taxon>
        <taxon>Vertebrata</taxon>
        <taxon>Euteleostomi</taxon>
        <taxon>Archelosauria</taxon>
        <taxon>Testudinata</taxon>
        <taxon>Testudines</taxon>
        <taxon>Cryptodira</taxon>
        <taxon>Durocryptodira</taxon>
        <taxon>Testudinoidea</taxon>
        <taxon>Platysternidae</taxon>
        <taxon>Platysternon</taxon>
    </lineage>
</organism>
<dbReference type="PROSITE" id="PS01212">
    <property type="entry name" value="P2X_RECEPTOR"/>
    <property type="match status" value="1"/>
</dbReference>
<keyword evidence="6 16" id="KW-1133">Transmembrane helix</keyword>
<dbReference type="GO" id="GO:0004931">
    <property type="term" value="F:extracellularly ATP-gated monoatomic cation channel activity"/>
    <property type="evidence" value="ECO:0007669"/>
    <property type="project" value="InterPro"/>
</dbReference>
<comment type="similarity">
    <text evidence="2">Belongs to the P2X receptor family.</text>
</comment>
<evidence type="ECO:0000256" key="1">
    <source>
        <dbReference type="ARBA" id="ARBA00004651"/>
    </source>
</evidence>
<dbReference type="EMBL" id="QXTE01000375">
    <property type="protein sequence ID" value="TFJ98698.1"/>
    <property type="molecule type" value="Genomic_DNA"/>
</dbReference>
<keyword evidence="8 16" id="KW-0472">Membrane</keyword>
<keyword evidence="9" id="KW-1015">Disulfide bond</keyword>
<evidence type="ECO:0000256" key="2">
    <source>
        <dbReference type="ARBA" id="ARBA00009848"/>
    </source>
</evidence>
<dbReference type="GO" id="GO:0005886">
    <property type="term" value="C:plasma membrane"/>
    <property type="evidence" value="ECO:0007669"/>
    <property type="project" value="UniProtKB-SubCell"/>
</dbReference>
<evidence type="ECO:0000256" key="16">
    <source>
        <dbReference type="SAM" id="Phobius"/>
    </source>
</evidence>
<keyword evidence="4" id="KW-1003">Cell membrane</keyword>
<dbReference type="PRINTS" id="PR01307">
    <property type="entry name" value="P2XRECEPTOR"/>
</dbReference>
<accession>A0A4D9DNR6</accession>
<dbReference type="Gene3D" id="1.10.287.940">
    <property type="entry name" value="atp-gated p2x4 ion channel"/>
    <property type="match status" value="2"/>
</dbReference>
<comment type="catalytic activity">
    <reaction evidence="14">
        <text>Ca(2+)(in) = Ca(2+)(out)</text>
        <dbReference type="Rhea" id="RHEA:29671"/>
        <dbReference type="ChEBI" id="CHEBI:29108"/>
    </reaction>
</comment>
<gene>
    <name evidence="17" type="ORF">DR999_PMT19370</name>
</gene>
<dbReference type="FunFam" id="1.10.287.940:FF:000010">
    <property type="entry name" value="P2X receptor E"/>
    <property type="match status" value="1"/>
</dbReference>
<evidence type="ECO:0000256" key="14">
    <source>
        <dbReference type="ARBA" id="ARBA00036634"/>
    </source>
</evidence>
<keyword evidence="18" id="KW-1185">Reference proteome</keyword>
<dbReference type="STRING" id="55544.A0A4D9DNR6"/>
<evidence type="ECO:0000256" key="13">
    <source>
        <dbReference type="ARBA" id="ARBA00023303"/>
    </source>
</evidence>
<dbReference type="GO" id="GO:0070588">
    <property type="term" value="P:calcium ion transmembrane transport"/>
    <property type="evidence" value="ECO:0007669"/>
    <property type="project" value="TreeGrafter"/>
</dbReference>
<proteinExistence type="inferred from homology"/>
<dbReference type="InterPro" id="IPR001429">
    <property type="entry name" value="P2X_purnocptor"/>
</dbReference>
<evidence type="ECO:0000313" key="18">
    <source>
        <dbReference type="Proteomes" id="UP000297703"/>
    </source>
</evidence>
<dbReference type="InterPro" id="IPR059116">
    <property type="entry name" value="P2X_receptor"/>
</dbReference>
<dbReference type="GO" id="GO:0098794">
    <property type="term" value="C:postsynapse"/>
    <property type="evidence" value="ECO:0007669"/>
    <property type="project" value="GOC"/>
</dbReference>
<evidence type="ECO:0000256" key="9">
    <source>
        <dbReference type="ARBA" id="ARBA00023157"/>
    </source>
</evidence>
<feature type="transmembrane region" description="Helical" evidence="16">
    <location>
        <begin position="184"/>
        <end position="205"/>
    </location>
</feature>
<evidence type="ECO:0000256" key="12">
    <source>
        <dbReference type="ARBA" id="ARBA00023286"/>
    </source>
</evidence>
<keyword evidence="7" id="KW-0406">Ion transport</keyword>
<protein>
    <submittedName>
        <fullName evidence="17">Cyclin N-terminal domain-containing protein 2</fullName>
    </submittedName>
</protein>
<dbReference type="InterPro" id="IPR027309">
    <property type="entry name" value="P2X_extracellular_dom_sf"/>
</dbReference>
<keyword evidence="13" id="KW-0407">Ion channel</keyword>
<dbReference type="GO" id="GO:0001614">
    <property type="term" value="F:purinergic nucleotide receptor activity"/>
    <property type="evidence" value="ECO:0007669"/>
    <property type="project" value="InterPro"/>
</dbReference>
<dbReference type="Pfam" id="PF00864">
    <property type="entry name" value="P2X_receptor"/>
    <property type="match status" value="1"/>
</dbReference>
<name>A0A4D9DNR6_9SAUR</name>
<reference evidence="17 18" key="2">
    <citation type="submission" date="2019-04" db="EMBL/GenBank/DDBJ databases">
        <title>The genome sequence of big-headed turtle.</title>
        <authorList>
            <person name="Gong S."/>
        </authorList>
    </citation>
    <scope>NUCLEOTIDE SEQUENCE [LARGE SCALE GENOMIC DNA]</scope>
    <source>
        <strain evidence="17">DO16091913</strain>
        <tissue evidence="17">Muscle</tissue>
    </source>
</reference>
<evidence type="ECO:0000313" key="17">
    <source>
        <dbReference type="EMBL" id="TFJ98698.1"/>
    </source>
</evidence>
<dbReference type="InterPro" id="IPR053792">
    <property type="entry name" value="P2X_RECEPTOR_CS"/>
</dbReference>
<dbReference type="GO" id="GO:0033198">
    <property type="term" value="P:response to ATP"/>
    <property type="evidence" value="ECO:0007669"/>
    <property type="project" value="InterPro"/>
</dbReference>
<dbReference type="Proteomes" id="UP000297703">
    <property type="component" value="Unassembled WGS sequence"/>
</dbReference>
<reference evidence="17 18" key="1">
    <citation type="submission" date="2019-04" db="EMBL/GenBank/DDBJ databases">
        <title>Draft genome of the big-headed turtle Platysternon megacephalum.</title>
        <authorList>
            <person name="Gong S."/>
        </authorList>
    </citation>
    <scope>NUCLEOTIDE SEQUENCE [LARGE SCALE GENOMIC DNA]</scope>
    <source>
        <strain evidence="17">DO16091913</strain>
        <tissue evidence="17">Muscle</tissue>
    </source>
</reference>
<evidence type="ECO:0000256" key="4">
    <source>
        <dbReference type="ARBA" id="ARBA00022475"/>
    </source>
</evidence>
<keyword evidence="3" id="KW-0813">Transport</keyword>
<sequence length="255" mass="28673">MPMLSCSMNCVAEFFTYETTKSVVVKSWTVGVINRAVQLLIISYFIGWVFLHEKAYQVRDTSIESSVVTKVKGFGKYTNKVMDTADYVTPPQGGILGIKIGWVCDLDRSWEHCVPSYTFTRLDSVSEKNNVSPGYNFRQAQQYYRRENGTEYRTLMKAFGIRFDVLVYGNAGKFNIIPTLINTVAAFTSVGVGTVLCDIILLNFLKGAEQYKAKKFEEVTDVTLRHSPVYRSSQMLGGRNDEKQSTDSGAYSIGL</sequence>
<evidence type="ECO:0000256" key="3">
    <source>
        <dbReference type="ARBA" id="ARBA00022448"/>
    </source>
</evidence>
<dbReference type="Gene3D" id="2.60.490.10">
    <property type="entry name" value="atp-gated p2x4 ion channel domain"/>
    <property type="match status" value="1"/>
</dbReference>